<organism evidence="1 2">
    <name type="scientific">Vibrio sagamiensis NBRC 104589</name>
    <dbReference type="NCBI Taxonomy" id="1219064"/>
    <lineage>
        <taxon>Bacteria</taxon>
        <taxon>Pseudomonadati</taxon>
        <taxon>Pseudomonadota</taxon>
        <taxon>Gammaproteobacteria</taxon>
        <taxon>Vibrionales</taxon>
        <taxon>Vibrionaceae</taxon>
        <taxon>Vibrio</taxon>
    </lineage>
</organism>
<evidence type="ECO:0000313" key="1">
    <source>
        <dbReference type="EMBL" id="GEM75434.1"/>
    </source>
</evidence>
<accession>A0A511QDQ2</accession>
<dbReference type="InterPro" id="IPR041814">
    <property type="entry name" value="YopR_core"/>
</dbReference>
<protein>
    <submittedName>
        <fullName evidence="1">Type III export protein</fullName>
    </submittedName>
</protein>
<keyword evidence="2" id="KW-1185">Reference proteome</keyword>
<proteinExistence type="predicted"/>
<comment type="caution">
    <text evidence="1">The sequence shown here is derived from an EMBL/GenBank/DDBJ whole genome shotgun (WGS) entry which is preliminary data.</text>
</comment>
<name>A0A511QDQ2_9VIBR</name>
<evidence type="ECO:0000313" key="2">
    <source>
        <dbReference type="Proteomes" id="UP000321922"/>
    </source>
</evidence>
<dbReference type="Proteomes" id="UP000321922">
    <property type="component" value="Unassembled WGS sequence"/>
</dbReference>
<dbReference type="GO" id="GO:0030257">
    <property type="term" value="C:type III protein secretion system complex"/>
    <property type="evidence" value="ECO:0007669"/>
    <property type="project" value="InterPro"/>
</dbReference>
<dbReference type="GO" id="GO:0030254">
    <property type="term" value="P:protein secretion by the type III secretion system"/>
    <property type="evidence" value="ECO:0007669"/>
    <property type="project" value="InterPro"/>
</dbReference>
<dbReference type="OrthoDB" id="5891872at2"/>
<dbReference type="EMBL" id="BJXJ01000012">
    <property type="protein sequence ID" value="GEM75434.1"/>
    <property type="molecule type" value="Genomic_DNA"/>
</dbReference>
<dbReference type="AlphaFoldDB" id="A0A511QDQ2"/>
<dbReference type="Gene3D" id="1.10.10.1000">
    <property type="entry name" value="Type III secretion system virulence factor YopR, core domain"/>
    <property type="match status" value="1"/>
</dbReference>
<reference evidence="1 2" key="1">
    <citation type="submission" date="2019-07" db="EMBL/GenBank/DDBJ databases">
        <title>Whole genome shotgun sequence of Vibrio sagamiensis NBRC 104589.</title>
        <authorList>
            <person name="Hosoyama A."/>
            <person name="Uohara A."/>
            <person name="Ohji S."/>
            <person name="Ichikawa N."/>
        </authorList>
    </citation>
    <scope>NUCLEOTIDE SEQUENCE [LARGE SCALE GENOMIC DNA]</scope>
    <source>
        <strain evidence="1 2">NBRC 104589</strain>
    </source>
</reference>
<gene>
    <name evidence="1" type="ORF">VSA01S_15460</name>
</gene>
<sequence length="210" mass="23860">MKVEGQGNIVNPMQKNRQLSYEQQDVDRMNSLMVRNKNIAVSHSTISAGHESVSTRSKYIKVKEWYEEIKQSGNFDLSSLKHSLNTIFRNNNDVKDALWYSYNQEMALKGTSEASPALFDVLEEELLGTFTASIIADVPNTREELKARLTDFYNLGAHKEKALFHTWAELKSQADMSTTVDIIRSELGHVITMNGLARNILTHSHKLDLD</sequence>
<dbReference type="RefSeq" id="WP_039979114.1">
    <property type="nucleotide sequence ID" value="NZ_BAOJ01000010.1"/>
</dbReference>